<dbReference type="RefSeq" id="WP_198124954.1">
    <property type="nucleotide sequence ID" value="NZ_JAECZC010000019.1"/>
</dbReference>
<accession>A0A8J7HSQ4</accession>
<dbReference type="EMBL" id="JAECZC010000019">
    <property type="protein sequence ID" value="MBH8563058.1"/>
    <property type="molecule type" value="Genomic_DNA"/>
</dbReference>
<evidence type="ECO:0000313" key="2">
    <source>
        <dbReference type="Proteomes" id="UP000632766"/>
    </source>
</evidence>
<dbReference type="Proteomes" id="UP000632766">
    <property type="component" value="Unassembled WGS sequence"/>
</dbReference>
<sequence length="373" mass="39891">MLVSRVLIPTVNAQESFASSNSQVKMSIVAKNLNNPRGLAFGSDSALYITEAGVNGQGTQIPGPAPGVILNFGLNGSVTRVYKGVQERIITDLPSTTVDPEGTQLVPSVNGSSQTFGAADIAFDRKGDAYIILGYATNPFYKSNLGYTGENLASLLKINLTPKGKVVSIKKIADFGEYELQKNPPYDDLVSDPYSILVEGNDTLVVDGGANDLLRVNKDGKISTEEVFHQRYFPDVETPVQTVPTSITLGSDKAYYIGELSGFPFLEGVARIFRFIPGQVPQVYADGFTQIIDMAAAPDGGLYVLEYASHSLLSGDPTGALIYLSPSGQRKTLVSDGLVFPTAMTISTDGDIYISNYGSYAGIGEVVKIRIKN</sequence>
<dbReference type="SUPFAM" id="SSF63829">
    <property type="entry name" value="Calcium-dependent phosphotriesterase"/>
    <property type="match status" value="2"/>
</dbReference>
<reference evidence="1 2" key="1">
    <citation type="journal article" date="2021" name="Int. J. Syst. Evol. Microbiol.">
        <title>Amazonocrinis nigriterrae gen. nov., sp. nov., Atlanticothrix silvestris gen. nov., sp. nov. and Dendronalium phyllosphericum gen. nov., sp. nov., nostocacean cyanobacteria from Brazilian environments.</title>
        <authorList>
            <person name="Alvarenga D.O."/>
            <person name="Andreote A.P.D."/>
            <person name="Branco L.H.Z."/>
            <person name="Delbaje E."/>
            <person name="Cruz R.B."/>
            <person name="Varani A.M."/>
            <person name="Fiore M.F."/>
        </authorList>
    </citation>
    <scope>NUCLEOTIDE SEQUENCE [LARGE SCALE GENOMIC DNA]</scope>
    <source>
        <strain evidence="1 2">CENA67</strain>
    </source>
</reference>
<dbReference type="InterPro" id="IPR011042">
    <property type="entry name" value="6-blade_b-propeller_TolB-like"/>
</dbReference>
<gene>
    <name evidence="1" type="ORF">I8748_12850</name>
</gene>
<dbReference type="Gene3D" id="2.120.10.30">
    <property type="entry name" value="TolB, C-terminal domain"/>
    <property type="match status" value="2"/>
</dbReference>
<proteinExistence type="predicted"/>
<keyword evidence="2" id="KW-1185">Reference proteome</keyword>
<dbReference type="InterPro" id="IPR048031">
    <property type="entry name" value="ScyD/ScyE-like"/>
</dbReference>
<name>A0A8J7HSQ4_9NOST</name>
<dbReference type="AlphaFoldDB" id="A0A8J7HSQ4"/>
<organism evidence="1 2">
    <name type="scientific">Amazonocrinis nigriterrae CENA67</name>
    <dbReference type="NCBI Taxonomy" id="2794033"/>
    <lineage>
        <taxon>Bacteria</taxon>
        <taxon>Bacillati</taxon>
        <taxon>Cyanobacteriota</taxon>
        <taxon>Cyanophyceae</taxon>
        <taxon>Nostocales</taxon>
        <taxon>Nostocaceae</taxon>
        <taxon>Amazonocrinis</taxon>
        <taxon>Amazonocrinis nigriterrae</taxon>
    </lineage>
</organism>
<evidence type="ECO:0000313" key="1">
    <source>
        <dbReference type="EMBL" id="MBH8563058.1"/>
    </source>
</evidence>
<comment type="caution">
    <text evidence="1">The sequence shown here is derived from an EMBL/GenBank/DDBJ whole genome shotgun (WGS) entry which is preliminary data.</text>
</comment>
<protein>
    <submittedName>
        <fullName evidence="1">ScyD/ScyE family protein</fullName>
    </submittedName>
</protein>
<dbReference type="NCBIfam" id="NF033206">
    <property type="entry name" value="ScyE_fam"/>
    <property type="match status" value="1"/>
</dbReference>